<accession>A0A2Z6RMF7</accession>
<dbReference type="EMBL" id="BEXD01001324">
    <property type="protein sequence ID" value="GBB93526.1"/>
    <property type="molecule type" value="Genomic_DNA"/>
</dbReference>
<name>A0A2Z6RMF7_9GLOM</name>
<reference evidence="1 2" key="1">
    <citation type="submission" date="2017-11" db="EMBL/GenBank/DDBJ databases">
        <title>The genome of Rhizophagus clarus HR1 reveals common genetic basis of auxotrophy among arbuscular mycorrhizal fungi.</title>
        <authorList>
            <person name="Kobayashi Y."/>
        </authorList>
    </citation>
    <scope>NUCLEOTIDE SEQUENCE [LARGE SCALE GENOMIC DNA]</scope>
    <source>
        <strain evidence="1 2">HR1</strain>
    </source>
</reference>
<evidence type="ECO:0000313" key="2">
    <source>
        <dbReference type="Proteomes" id="UP000247702"/>
    </source>
</evidence>
<comment type="caution">
    <text evidence="1">The sequence shown here is derived from an EMBL/GenBank/DDBJ whole genome shotgun (WGS) entry which is preliminary data.</text>
</comment>
<gene>
    <name evidence="1" type="ORF">RclHR1_02190001</name>
</gene>
<evidence type="ECO:0000313" key="1">
    <source>
        <dbReference type="EMBL" id="GBB93526.1"/>
    </source>
</evidence>
<keyword evidence="2" id="KW-1185">Reference proteome</keyword>
<proteinExistence type="predicted"/>
<dbReference type="Proteomes" id="UP000247702">
    <property type="component" value="Unassembled WGS sequence"/>
</dbReference>
<organism evidence="1 2">
    <name type="scientific">Rhizophagus clarus</name>
    <dbReference type="NCBI Taxonomy" id="94130"/>
    <lineage>
        <taxon>Eukaryota</taxon>
        <taxon>Fungi</taxon>
        <taxon>Fungi incertae sedis</taxon>
        <taxon>Mucoromycota</taxon>
        <taxon>Glomeromycotina</taxon>
        <taxon>Glomeromycetes</taxon>
        <taxon>Glomerales</taxon>
        <taxon>Glomeraceae</taxon>
        <taxon>Rhizophagus</taxon>
    </lineage>
</organism>
<protein>
    <submittedName>
        <fullName evidence="1">Uncharacterized protein</fullName>
    </submittedName>
</protein>
<dbReference type="AlphaFoldDB" id="A0A2Z6RMF7"/>
<sequence length="77" mass="8824">MAKVYMTSDFQLGLNKHFSLALKRTNTSAQLLKLGTWRNKHFSLTSGEQTLQLSFWRNNTFAGSCRKNTLALLLKVF</sequence>